<organism evidence="2">
    <name type="scientific">uncultured Desulfobacterium sp</name>
    <dbReference type="NCBI Taxonomy" id="201089"/>
    <lineage>
        <taxon>Bacteria</taxon>
        <taxon>Pseudomonadati</taxon>
        <taxon>Thermodesulfobacteriota</taxon>
        <taxon>Desulfobacteria</taxon>
        <taxon>Desulfobacterales</taxon>
        <taxon>Desulfobacteriaceae</taxon>
        <taxon>Desulfobacterium</taxon>
        <taxon>environmental samples</taxon>
    </lineage>
</organism>
<reference evidence="2" key="1">
    <citation type="journal article" date="2011" name="Environ. Microbiol.">
        <title>Genomic insights into the metabolic potential of the polycyclic aromatic hydrocarbon degrading sulfate-reducing Deltaproteobacterium N47.</title>
        <authorList>
            <person name="Bergmann F."/>
            <person name="Selesi D."/>
            <person name="Weinmaier T."/>
            <person name="Tischler P."/>
            <person name="Rattei T."/>
            <person name="Meckenstock R.U."/>
        </authorList>
    </citation>
    <scope>NUCLEOTIDE SEQUENCE</scope>
</reference>
<feature type="domain" description="DUF5615" evidence="1">
    <location>
        <begin position="1"/>
        <end position="106"/>
    </location>
</feature>
<protein>
    <recommendedName>
        <fullName evidence="1">DUF5615 domain-containing protein</fullName>
    </recommendedName>
</protein>
<proteinExistence type="predicted"/>
<dbReference type="AlphaFoldDB" id="E1YJL1"/>
<dbReference type="Pfam" id="PF18480">
    <property type="entry name" value="DUF5615"/>
    <property type="match status" value="1"/>
</dbReference>
<evidence type="ECO:0000259" key="1">
    <source>
        <dbReference type="Pfam" id="PF18480"/>
    </source>
</evidence>
<dbReference type="EMBL" id="FR695877">
    <property type="protein sequence ID" value="CBX31465.1"/>
    <property type="molecule type" value="Genomic_DNA"/>
</dbReference>
<accession>E1YJL1</accession>
<evidence type="ECO:0000313" key="2">
    <source>
        <dbReference type="EMBL" id="CBX31465.1"/>
    </source>
</evidence>
<dbReference type="InterPro" id="IPR041049">
    <property type="entry name" value="DUF5615"/>
</dbReference>
<name>E1YJL1_9BACT</name>
<sequence>MNFLLDINASGVIAHLLVSLGHDVAEVSSKDPRMSDNDILSWAVKEHRVIITTDNDFEEMIWRQGMPHCGVLRLENLPRHDRLILLRDALNYFSQDLESGSIVIAQSTKFRVRKP</sequence>
<gene>
    <name evidence="2" type="ORF">N47_E49770</name>
</gene>